<dbReference type="Gene3D" id="3.40.50.1110">
    <property type="entry name" value="SGNH hydrolase"/>
    <property type="match status" value="1"/>
</dbReference>
<dbReference type="eggNOG" id="COG2755">
    <property type="taxonomic scope" value="Bacteria"/>
</dbReference>
<sequence>MKIIIALFLLTTMSSTFAQDSLSYLALGDSYSIGEKVSEAESWPFQLASFLDQQGYPVDKPEIIAVTGWRTDELRDSIASQDYKEESFDLVSLLIGVNNQYQKKPFKKFKSEFEDLLKTAIALSSQQNKGVFVVGIPDYSLSKFAQDEKLKKISSRLKRYNKYIQKMSQRYNVAYYPLQQLSKPLHKHEHMLAEDLLHPSGLQYKAWVDSFKDEVLSKVKTF</sequence>
<dbReference type="Proteomes" id="UP000012317">
    <property type="component" value="Unassembled WGS sequence"/>
</dbReference>
<dbReference type="SUPFAM" id="SSF52266">
    <property type="entry name" value="SGNH hydrolase"/>
    <property type="match status" value="1"/>
</dbReference>
<dbReference type="CDD" id="cd01832">
    <property type="entry name" value="SGNH_hydrolase_like_1"/>
    <property type="match status" value="1"/>
</dbReference>
<organism evidence="3 4">
    <name type="scientific">Psychroflexus gondwanensis ACAM 44</name>
    <dbReference type="NCBI Taxonomy" id="1189619"/>
    <lineage>
        <taxon>Bacteria</taxon>
        <taxon>Pseudomonadati</taxon>
        <taxon>Bacteroidota</taxon>
        <taxon>Flavobacteriia</taxon>
        <taxon>Flavobacteriales</taxon>
        <taxon>Flavobacteriaceae</taxon>
        <taxon>Psychroflexus</taxon>
    </lineage>
</organism>
<evidence type="ECO:0000313" key="3">
    <source>
        <dbReference type="EMBL" id="EMY80836.1"/>
    </source>
</evidence>
<dbReference type="GO" id="GO:0016788">
    <property type="term" value="F:hydrolase activity, acting on ester bonds"/>
    <property type="evidence" value="ECO:0007669"/>
    <property type="project" value="UniProtKB-ARBA"/>
</dbReference>
<gene>
    <name evidence="3" type="ORF">pgond44_09756</name>
</gene>
<evidence type="ECO:0000313" key="4">
    <source>
        <dbReference type="Proteomes" id="UP000012317"/>
    </source>
</evidence>
<accession>N1WKR3</accession>
<dbReference type="InterPro" id="IPR036514">
    <property type="entry name" value="SGNH_hydro_sf"/>
</dbReference>
<protein>
    <submittedName>
        <fullName evidence="3">GDSL-like lipase/acylhydrolase family protein</fullName>
    </submittedName>
</protein>
<dbReference type="InterPro" id="IPR013830">
    <property type="entry name" value="SGNH_hydro"/>
</dbReference>
<dbReference type="STRING" id="1189619.pgond44_09756"/>
<reference evidence="3 4" key="1">
    <citation type="journal article" date="2014" name="Genome Biol. Evol.">
        <title>Extensive gene acquisition in the extremely psychrophilic bacterial species Psychroflexus torquis and the link to sea-ice ecosystem specialism.</title>
        <authorList>
            <person name="Feng S."/>
            <person name="Powell S.M."/>
            <person name="Wilson R."/>
            <person name="Bowman J.P."/>
        </authorList>
    </citation>
    <scope>NUCLEOTIDE SEQUENCE [LARGE SCALE GENOMIC DNA]</scope>
    <source>
        <strain evidence="3 4">ACAM 44</strain>
    </source>
</reference>
<dbReference type="PATRIC" id="fig|1189619.4.peg.2013"/>
<feature type="signal peptide" evidence="1">
    <location>
        <begin position="1"/>
        <end position="18"/>
    </location>
</feature>
<keyword evidence="3" id="KW-0378">Hydrolase</keyword>
<keyword evidence="4" id="KW-1185">Reference proteome</keyword>
<dbReference type="EMBL" id="APLF01000009">
    <property type="protein sequence ID" value="EMY80836.1"/>
    <property type="molecule type" value="Genomic_DNA"/>
</dbReference>
<proteinExistence type="predicted"/>
<feature type="domain" description="SGNH hydrolase-type esterase" evidence="2">
    <location>
        <begin position="26"/>
        <end position="205"/>
    </location>
</feature>
<comment type="caution">
    <text evidence="3">The sequence shown here is derived from an EMBL/GenBank/DDBJ whole genome shotgun (WGS) entry which is preliminary data.</text>
</comment>
<dbReference type="AlphaFoldDB" id="N1WKR3"/>
<keyword evidence="1" id="KW-0732">Signal</keyword>
<evidence type="ECO:0000256" key="1">
    <source>
        <dbReference type="SAM" id="SignalP"/>
    </source>
</evidence>
<feature type="chain" id="PRO_5004113718" evidence="1">
    <location>
        <begin position="19"/>
        <end position="222"/>
    </location>
</feature>
<name>N1WKR3_9FLAO</name>
<evidence type="ECO:0000259" key="2">
    <source>
        <dbReference type="Pfam" id="PF13472"/>
    </source>
</evidence>
<dbReference type="Pfam" id="PF13472">
    <property type="entry name" value="Lipase_GDSL_2"/>
    <property type="match status" value="1"/>
</dbReference>
<dbReference type="RefSeq" id="WP_003440814.1">
    <property type="nucleotide sequence ID" value="NZ_APLF01000009.1"/>
</dbReference>